<dbReference type="GO" id="GO:0050532">
    <property type="term" value="F:2-phosphosulfolactate phosphatase activity"/>
    <property type="evidence" value="ECO:0007669"/>
    <property type="project" value="UniProtKB-EC"/>
</dbReference>
<evidence type="ECO:0000256" key="4">
    <source>
        <dbReference type="ARBA" id="ARBA00021948"/>
    </source>
</evidence>
<dbReference type="AlphaFoldDB" id="A0A2H5XBJ0"/>
<evidence type="ECO:0000313" key="9">
    <source>
        <dbReference type="Proteomes" id="UP000236173"/>
    </source>
</evidence>
<name>A0A2H5XBJ0_9BACT</name>
<organism evidence="8 9">
    <name type="scientific">Candidatus Fervidibacter japonicus</name>
    <dbReference type="NCBI Taxonomy" id="2035412"/>
    <lineage>
        <taxon>Bacteria</taxon>
        <taxon>Candidatus Fervidibacterota</taxon>
        <taxon>Candidatus Fervidibacter</taxon>
    </lineage>
</organism>
<dbReference type="EC" id="3.1.3.71" evidence="3"/>
<protein>
    <recommendedName>
        <fullName evidence="4">Probable 2-phosphosulfolactate phosphatase</fullName>
        <ecNumber evidence="3">3.1.3.71</ecNumber>
    </recommendedName>
</protein>
<evidence type="ECO:0000256" key="5">
    <source>
        <dbReference type="ARBA" id="ARBA00022801"/>
    </source>
</evidence>
<evidence type="ECO:0000256" key="1">
    <source>
        <dbReference type="ARBA" id="ARBA00001946"/>
    </source>
</evidence>
<evidence type="ECO:0000256" key="6">
    <source>
        <dbReference type="ARBA" id="ARBA00022842"/>
    </source>
</evidence>
<reference evidence="9" key="1">
    <citation type="submission" date="2017-09" db="EMBL/GenBank/DDBJ databases">
        <title>Metaegenomics of thermophilic ammonia-oxidizing enrichment culture.</title>
        <authorList>
            <person name="Kato S."/>
            <person name="Suzuki K."/>
        </authorList>
    </citation>
    <scope>NUCLEOTIDE SEQUENCE [LARGE SCALE GENOMIC DNA]</scope>
</reference>
<evidence type="ECO:0000256" key="3">
    <source>
        <dbReference type="ARBA" id="ARBA00012953"/>
    </source>
</evidence>
<accession>A0A2H5XBJ0</accession>
<keyword evidence="5 8" id="KW-0378">Hydrolase</keyword>
<evidence type="ECO:0000313" key="8">
    <source>
        <dbReference type="EMBL" id="GBC98549.1"/>
    </source>
</evidence>
<dbReference type="InterPro" id="IPR005238">
    <property type="entry name" value="ComB-like"/>
</dbReference>
<dbReference type="InterPro" id="IPR036702">
    <property type="entry name" value="ComB-like_sf"/>
</dbReference>
<evidence type="ECO:0000256" key="7">
    <source>
        <dbReference type="ARBA" id="ARBA00033711"/>
    </source>
</evidence>
<dbReference type="Proteomes" id="UP000236173">
    <property type="component" value="Unassembled WGS sequence"/>
</dbReference>
<evidence type="ECO:0000256" key="2">
    <source>
        <dbReference type="ARBA" id="ARBA00009997"/>
    </source>
</evidence>
<comment type="catalytic activity">
    <reaction evidence="7">
        <text>(2R)-O-phospho-3-sulfolactate + H2O = (2R)-3-sulfolactate + phosphate</text>
        <dbReference type="Rhea" id="RHEA:23416"/>
        <dbReference type="ChEBI" id="CHEBI:15377"/>
        <dbReference type="ChEBI" id="CHEBI:15597"/>
        <dbReference type="ChEBI" id="CHEBI:43474"/>
        <dbReference type="ChEBI" id="CHEBI:58738"/>
        <dbReference type="EC" id="3.1.3.71"/>
    </reaction>
</comment>
<gene>
    <name evidence="8" type="primary">comB</name>
    <name evidence="8" type="ORF">HRbin17_01062</name>
</gene>
<sequence length="240" mass="25165">MPQVHITVGDEGCQTANRLRAIAIVVDALRASATIATLLGCGVGEVWVVAEVDDAWQLKRQMADALLVGERGSVKVDGFDFSNSPTEIAAAAERLRGRRVVFTSTTGAKRLLACRQAQAVLVGTTVNATAVAQVARVLAERFTAPIVIVAAGVVGRGVEWATEDIAAAWHITDRIGLPVGQAPDRPEGDLIAVFGASLHGRELLALGLDSDVRWCAQTDIVTAVPRVAAFVGKAARVVAN</sequence>
<dbReference type="GO" id="GO:0050545">
    <property type="term" value="F:sulfopyruvate decarboxylase activity"/>
    <property type="evidence" value="ECO:0007669"/>
    <property type="project" value="TreeGrafter"/>
</dbReference>
<comment type="similarity">
    <text evidence="2">Belongs to the ComB family.</text>
</comment>
<dbReference type="GO" id="GO:0000287">
    <property type="term" value="F:magnesium ion binding"/>
    <property type="evidence" value="ECO:0007669"/>
    <property type="project" value="InterPro"/>
</dbReference>
<dbReference type="Pfam" id="PF04029">
    <property type="entry name" value="2-ph_phosp"/>
    <property type="match status" value="1"/>
</dbReference>
<dbReference type="PANTHER" id="PTHR37311">
    <property type="entry name" value="2-PHOSPHOSULFOLACTATE PHOSPHATASE-RELATED"/>
    <property type="match status" value="1"/>
</dbReference>
<comment type="caution">
    <text evidence="8">The sequence shown here is derived from an EMBL/GenBank/DDBJ whole genome shotgun (WGS) entry which is preliminary data.</text>
</comment>
<dbReference type="SUPFAM" id="SSF142823">
    <property type="entry name" value="ComB-like"/>
    <property type="match status" value="1"/>
</dbReference>
<comment type="cofactor">
    <cofactor evidence="1">
        <name>Mg(2+)</name>
        <dbReference type="ChEBI" id="CHEBI:18420"/>
    </cofactor>
</comment>
<proteinExistence type="inferred from homology"/>
<dbReference type="Gene3D" id="3.90.1560.10">
    <property type="entry name" value="ComB-like"/>
    <property type="match status" value="1"/>
</dbReference>
<dbReference type="EMBL" id="BEHT01000012">
    <property type="protein sequence ID" value="GBC98549.1"/>
    <property type="molecule type" value="Genomic_DNA"/>
</dbReference>
<dbReference type="PANTHER" id="PTHR37311:SF1">
    <property type="entry name" value="2-PHOSPHOSULFOLACTATE PHOSPHATASE-RELATED"/>
    <property type="match status" value="1"/>
</dbReference>
<keyword evidence="6" id="KW-0460">Magnesium</keyword>